<feature type="transmembrane region" description="Helical" evidence="6">
    <location>
        <begin position="316"/>
        <end position="334"/>
    </location>
</feature>
<gene>
    <name evidence="8" type="ORF">J4573_37960</name>
</gene>
<accession>A0A939PMS5</accession>
<dbReference type="PANTHER" id="PTHR42718:SF9">
    <property type="entry name" value="MAJOR FACILITATOR SUPERFAMILY MULTIDRUG TRANSPORTER MFSC"/>
    <property type="match status" value="1"/>
</dbReference>
<dbReference type="Gene3D" id="1.20.1720.10">
    <property type="entry name" value="Multidrug resistance protein D"/>
    <property type="match status" value="1"/>
</dbReference>
<feature type="transmembrane region" description="Helical" evidence="6">
    <location>
        <begin position="285"/>
        <end position="304"/>
    </location>
</feature>
<dbReference type="InterPro" id="IPR020846">
    <property type="entry name" value="MFS_dom"/>
</dbReference>
<dbReference type="EMBL" id="JAGEOJ010000018">
    <property type="protein sequence ID" value="MBO2452928.1"/>
    <property type="molecule type" value="Genomic_DNA"/>
</dbReference>
<evidence type="ECO:0000256" key="6">
    <source>
        <dbReference type="SAM" id="Phobius"/>
    </source>
</evidence>
<organism evidence="8 9">
    <name type="scientific">Actinomadura barringtoniae</name>
    <dbReference type="NCBI Taxonomy" id="1427535"/>
    <lineage>
        <taxon>Bacteria</taxon>
        <taxon>Bacillati</taxon>
        <taxon>Actinomycetota</taxon>
        <taxon>Actinomycetes</taxon>
        <taxon>Streptosporangiales</taxon>
        <taxon>Thermomonosporaceae</taxon>
        <taxon>Actinomadura</taxon>
    </lineage>
</organism>
<evidence type="ECO:0000313" key="9">
    <source>
        <dbReference type="Proteomes" id="UP000669179"/>
    </source>
</evidence>
<feature type="domain" description="Major facilitator superfamily (MFS) profile" evidence="7">
    <location>
        <begin position="24"/>
        <end position="544"/>
    </location>
</feature>
<dbReference type="InterPro" id="IPR011701">
    <property type="entry name" value="MFS"/>
</dbReference>
<reference evidence="8" key="1">
    <citation type="submission" date="2021-03" db="EMBL/GenBank/DDBJ databases">
        <authorList>
            <person name="Kanchanasin P."/>
            <person name="Saeng-In P."/>
            <person name="Phongsopitanun W."/>
            <person name="Yuki M."/>
            <person name="Kudo T."/>
            <person name="Ohkuma M."/>
            <person name="Tanasupawat S."/>
        </authorList>
    </citation>
    <scope>NUCLEOTIDE SEQUENCE</scope>
    <source>
        <strain evidence="8">GKU 128</strain>
    </source>
</reference>
<feature type="transmembrane region" description="Helical" evidence="6">
    <location>
        <begin position="89"/>
        <end position="109"/>
    </location>
</feature>
<proteinExistence type="predicted"/>
<dbReference type="GO" id="GO:0022857">
    <property type="term" value="F:transmembrane transporter activity"/>
    <property type="evidence" value="ECO:0007669"/>
    <property type="project" value="InterPro"/>
</dbReference>
<dbReference type="GO" id="GO:0005886">
    <property type="term" value="C:plasma membrane"/>
    <property type="evidence" value="ECO:0007669"/>
    <property type="project" value="UniProtKB-SubCell"/>
</dbReference>
<name>A0A939PMS5_9ACTN</name>
<feature type="transmembrane region" description="Helical" evidence="6">
    <location>
        <begin position="62"/>
        <end position="82"/>
    </location>
</feature>
<feature type="transmembrane region" description="Helical" evidence="6">
    <location>
        <begin position="148"/>
        <end position="170"/>
    </location>
</feature>
<sequence length="544" mass="56421">MTAPAIARTDATAPDRLDARLLRTAFVLVLGPILALLDTTIVNVGIDAVARDLHSSLGSVQWISAGYLLAISMVMPLSGWATERFGAKTMWMTSVGLFVAGSALCGLAWSTGSLIAFRVVQGIGGGMIQPIGQSMLVRAAGPSRLGRIISITVLPITFAPVLGPVLGGLVLQNLDWRWMFLVNVPIGLLTLTLAARMLPRDEERALVGGRSALMPRGDGQRTRLGRWVARLPFAAARDVAGRPGAGQQALPRVAQRTRTLAGVAGRSSAGGGQRTRGGGGERGRLDLLGLVLLSPGLAGIVYGFSEAGNVGGFGSARVLVTLVGGWLLVAGYVAHALRMDGTPLIDLRLFARRGFAVATANSFLQGAALYSSMLLLPLYYQQVEHASALEAGVMLAPQALGTAVATYFAGRLTDRMAPRPLILGGILLTLAGTAAFTQLGSGPAGWLLLVSLVVRGVGLGVVMAPGMAAIYSAVEKHEVSRAAGAVNTLNRVGGALGTAILAVVLQGNLSGQAPAVAFGDTFWWAMGLSVITLVPALFYPGRTK</sequence>
<dbReference type="AlphaFoldDB" id="A0A939PMS5"/>
<feature type="transmembrane region" description="Helical" evidence="6">
    <location>
        <begin position="391"/>
        <end position="409"/>
    </location>
</feature>
<comment type="caution">
    <text evidence="8">The sequence shown here is derived from an EMBL/GenBank/DDBJ whole genome shotgun (WGS) entry which is preliminary data.</text>
</comment>
<feature type="transmembrane region" description="Helical" evidence="6">
    <location>
        <begin position="446"/>
        <end position="471"/>
    </location>
</feature>
<evidence type="ECO:0000256" key="4">
    <source>
        <dbReference type="ARBA" id="ARBA00022989"/>
    </source>
</evidence>
<keyword evidence="5 6" id="KW-0472">Membrane</keyword>
<evidence type="ECO:0000256" key="1">
    <source>
        <dbReference type="ARBA" id="ARBA00004651"/>
    </source>
</evidence>
<dbReference type="Pfam" id="PF07690">
    <property type="entry name" value="MFS_1"/>
    <property type="match status" value="1"/>
</dbReference>
<evidence type="ECO:0000256" key="5">
    <source>
        <dbReference type="ARBA" id="ARBA00023136"/>
    </source>
</evidence>
<dbReference type="SUPFAM" id="SSF103473">
    <property type="entry name" value="MFS general substrate transporter"/>
    <property type="match status" value="1"/>
</dbReference>
<evidence type="ECO:0000259" key="7">
    <source>
        <dbReference type="PROSITE" id="PS50850"/>
    </source>
</evidence>
<dbReference type="PANTHER" id="PTHR42718">
    <property type="entry name" value="MAJOR FACILITATOR SUPERFAMILY MULTIDRUG TRANSPORTER MFSC"/>
    <property type="match status" value="1"/>
</dbReference>
<protein>
    <submittedName>
        <fullName evidence="8">MFS transporter</fullName>
    </submittedName>
</protein>
<feature type="transmembrane region" description="Helical" evidence="6">
    <location>
        <begin position="521"/>
        <end position="539"/>
    </location>
</feature>
<feature type="transmembrane region" description="Helical" evidence="6">
    <location>
        <begin position="21"/>
        <end position="42"/>
    </location>
</feature>
<keyword evidence="4 6" id="KW-1133">Transmembrane helix</keyword>
<keyword evidence="2" id="KW-0813">Transport</keyword>
<evidence type="ECO:0000256" key="3">
    <source>
        <dbReference type="ARBA" id="ARBA00022692"/>
    </source>
</evidence>
<evidence type="ECO:0000256" key="2">
    <source>
        <dbReference type="ARBA" id="ARBA00022448"/>
    </source>
</evidence>
<keyword evidence="3 6" id="KW-0812">Transmembrane</keyword>
<feature type="transmembrane region" description="Helical" evidence="6">
    <location>
        <begin position="421"/>
        <end position="440"/>
    </location>
</feature>
<dbReference type="Gene3D" id="1.20.1250.20">
    <property type="entry name" value="MFS general substrate transporter like domains"/>
    <property type="match status" value="1"/>
</dbReference>
<feature type="transmembrane region" description="Helical" evidence="6">
    <location>
        <begin position="492"/>
        <end position="509"/>
    </location>
</feature>
<comment type="subcellular location">
    <subcellularLocation>
        <location evidence="1">Cell membrane</location>
        <topology evidence="1">Multi-pass membrane protein</topology>
    </subcellularLocation>
</comment>
<dbReference type="RefSeq" id="WP_208260953.1">
    <property type="nucleotide sequence ID" value="NZ_JAGEOJ010000018.1"/>
</dbReference>
<feature type="transmembrane region" description="Helical" evidence="6">
    <location>
        <begin position="355"/>
        <end position="379"/>
    </location>
</feature>
<dbReference type="PROSITE" id="PS50850">
    <property type="entry name" value="MFS"/>
    <property type="match status" value="1"/>
</dbReference>
<dbReference type="Proteomes" id="UP000669179">
    <property type="component" value="Unassembled WGS sequence"/>
</dbReference>
<dbReference type="InterPro" id="IPR036259">
    <property type="entry name" value="MFS_trans_sf"/>
</dbReference>
<evidence type="ECO:0000313" key="8">
    <source>
        <dbReference type="EMBL" id="MBO2452928.1"/>
    </source>
</evidence>
<keyword evidence="9" id="KW-1185">Reference proteome</keyword>